<keyword evidence="2 3" id="KW-0238">DNA-binding</keyword>
<dbReference type="InterPro" id="IPR001647">
    <property type="entry name" value="HTH_TetR"/>
</dbReference>
<keyword evidence="6" id="KW-1185">Reference proteome</keyword>
<evidence type="ECO:0000313" key="5">
    <source>
        <dbReference type="EMBL" id="MFD1777497.1"/>
    </source>
</evidence>
<gene>
    <name evidence="5" type="ORF">ACFSFW_02220</name>
</gene>
<dbReference type="Pfam" id="PF00440">
    <property type="entry name" value="TetR_N"/>
    <property type="match status" value="1"/>
</dbReference>
<keyword evidence="1" id="KW-0678">Repressor</keyword>
<feature type="domain" description="HTH tetR-type" evidence="4">
    <location>
        <begin position="13"/>
        <end position="73"/>
    </location>
</feature>
<dbReference type="InterPro" id="IPR039532">
    <property type="entry name" value="TetR_C_Firmicutes"/>
</dbReference>
<evidence type="ECO:0000256" key="2">
    <source>
        <dbReference type="ARBA" id="ARBA00023125"/>
    </source>
</evidence>
<feature type="DNA-binding region" description="H-T-H motif" evidence="3">
    <location>
        <begin position="36"/>
        <end position="55"/>
    </location>
</feature>
<evidence type="ECO:0000313" key="6">
    <source>
        <dbReference type="Proteomes" id="UP001597227"/>
    </source>
</evidence>
<dbReference type="EMBL" id="JBHUEK010000004">
    <property type="protein sequence ID" value="MFD1777497.1"/>
    <property type="molecule type" value="Genomic_DNA"/>
</dbReference>
<dbReference type="InterPro" id="IPR050624">
    <property type="entry name" value="HTH-type_Tx_Regulator"/>
</dbReference>
<dbReference type="PANTHER" id="PTHR43479">
    <property type="entry name" value="ACREF/ENVCD OPERON REPRESSOR-RELATED"/>
    <property type="match status" value="1"/>
</dbReference>
<dbReference type="Gene3D" id="1.10.357.10">
    <property type="entry name" value="Tetracycline Repressor, domain 2"/>
    <property type="match status" value="1"/>
</dbReference>
<dbReference type="SUPFAM" id="SSF46689">
    <property type="entry name" value="Homeodomain-like"/>
    <property type="match status" value="1"/>
</dbReference>
<accession>A0ABW4MHL6</accession>
<name>A0ABW4MHL6_9BACI</name>
<comment type="caution">
    <text evidence="5">The sequence shown here is derived from an EMBL/GenBank/DDBJ whole genome shotgun (WGS) entry which is preliminary data.</text>
</comment>
<dbReference type="Proteomes" id="UP001597227">
    <property type="component" value="Unassembled WGS sequence"/>
</dbReference>
<dbReference type="RefSeq" id="WP_304219792.1">
    <property type="nucleotide sequence ID" value="NZ_JBHUEK010000004.1"/>
</dbReference>
<dbReference type="InterPro" id="IPR009057">
    <property type="entry name" value="Homeodomain-like_sf"/>
</dbReference>
<proteinExistence type="predicted"/>
<dbReference type="Pfam" id="PF14278">
    <property type="entry name" value="TetR_C_8"/>
    <property type="match status" value="1"/>
</dbReference>
<organism evidence="5 6">
    <name type="scientific">Fredinandcohnia salidurans</name>
    <dbReference type="NCBI Taxonomy" id="2595041"/>
    <lineage>
        <taxon>Bacteria</taxon>
        <taxon>Bacillati</taxon>
        <taxon>Bacillota</taxon>
        <taxon>Bacilli</taxon>
        <taxon>Bacillales</taxon>
        <taxon>Bacillaceae</taxon>
        <taxon>Fredinandcohnia</taxon>
    </lineage>
</organism>
<evidence type="ECO:0000259" key="4">
    <source>
        <dbReference type="PROSITE" id="PS50977"/>
    </source>
</evidence>
<sequence length="202" mass="23539">MSSNNDYLDRRIVKSKRAMKDALLSLMNEKDLKEISISDIVRVADLNRGTFYKHFQYKEDILHEIMDEVITDLIESYREPYKGVEVLEIKKLSTSAVKIFDHVYKYAKFYSHIVKTNTLTGFQNKFCTVLKDLVLTDLHDALTNSKIDREIHANYQAYAILGMVVEWINGGFKYSPQFMAEQLLEIIKYNRADSVVKPVIKK</sequence>
<dbReference type="PANTHER" id="PTHR43479:SF7">
    <property type="entry name" value="TETR-FAMILY TRANSCRIPTIONAL REGULATOR"/>
    <property type="match status" value="1"/>
</dbReference>
<reference evidence="6" key="1">
    <citation type="journal article" date="2019" name="Int. J. Syst. Evol. Microbiol.">
        <title>The Global Catalogue of Microorganisms (GCM) 10K type strain sequencing project: providing services to taxonomists for standard genome sequencing and annotation.</title>
        <authorList>
            <consortium name="The Broad Institute Genomics Platform"/>
            <consortium name="The Broad Institute Genome Sequencing Center for Infectious Disease"/>
            <person name="Wu L."/>
            <person name="Ma J."/>
        </authorList>
    </citation>
    <scope>NUCLEOTIDE SEQUENCE [LARGE SCALE GENOMIC DNA]</scope>
    <source>
        <strain evidence="6">CCUG 15531</strain>
    </source>
</reference>
<evidence type="ECO:0000256" key="1">
    <source>
        <dbReference type="ARBA" id="ARBA00022491"/>
    </source>
</evidence>
<evidence type="ECO:0000256" key="3">
    <source>
        <dbReference type="PROSITE-ProRule" id="PRU00335"/>
    </source>
</evidence>
<protein>
    <submittedName>
        <fullName evidence="5">TetR/AcrR family transcriptional regulator</fullName>
    </submittedName>
</protein>
<dbReference type="PROSITE" id="PS50977">
    <property type="entry name" value="HTH_TETR_2"/>
    <property type="match status" value="1"/>
</dbReference>